<evidence type="ECO:0000256" key="5">
    <source>
        <dbReference type="ARBA" id="ARBA00038359"/>
    </source>
</evidence>
<keyword evidence="3 7" id="KW-1133">Transmembrane helix</keyword>
<evidence type="ECO:0000256" key="1">
    <source>
        <dbReference type="ARBA" id="ARBA00004141"/>
    </source>
</evidence>
<feature type="transmembrane region" description="Helical" evidence="7">
    <location>
        <begin position="201"/>
        <end position="223"/>
    </location>
</feature>
<gene>
    <name evidence="9" type="ORF">M413DRAFT_268127</name>
</gene>
<dbReference type="GO" id="GO:0016020">
    <property type="term" value="C:membrane"/>
    <property type="evidence" value="ECO:0007669"/>
    <property type="project" value="UniProtKB-SubCell"/>
</dbReference>
<evidence type="ECO:0000256" key="3">
    <source>
        <dbReference type="ARBA" id="ARBA00022989"/>
    </source>
</evidence>
<dbReference type="Proteomes" id="UP000053424">
    <property type="component" value="Unassembled WGS sequence"/>
</dbReference>
<evidence type="ECO:0000256" key="7">
    <source>
        <dbReference type="SAM" id="Phobius"/>
    </source>
</evidence>
<evidence type="ECO:0000259" key="8">
    <source>
        <dbReference type="Pfam" id="PF20684"/>
    </source>
</evidence>
<feature type="domain" description="Rhodopsin" evidence="8">
    <location>
        <begin position="28"/>
        <end position="233"/>
    </location>
</feature>
<keyword evidence="2 7" id="KW-0812">Transmembrane</keyword>
<organism evidence="9 10">
    <name type="scientific">Hebeloma cylindrosporum</name>
    <dbReference type="NCBI Taxonomy" id="76867"/>
    <lineage>
        <taxon>Eukaryota</taxon>
        <taxon>Fungi</taxon>
        <taxon>Dikarya</taxon>
        <taxon>Basidiomycota</taxon>
        <taxon>Agaricomycotina</taxon>
        <taxon>Agaricomycetes</taxon>
        <taxon>Agaricomycetidae</taxon>
        <taxon>Agaricales</taxon>
        <taxon>Agaricineae</taxon>
        <taxon>Hymenogastraceae</taxon>
        <taxon>Hebeloma</taxon>
    </lineage>
</organism>
<feature type="compositionally biased region" description="Low complexity" evidence="6">
    <location>
        <begin position="274"/>
        <end position="299"/>
    </location>
</feature>
<proteinExistence type="inferred from homology"/>
<keyword evidence="4 7" id="KW-0472">Membrane</keyword>
<dbReference type="EMBL" id="KN831770">
    <property type="protein sequence ID" value="KIM47026.1"/>
    <property type="molecule type" value="Genomic_DNA"/>
</dbReference>
<dbReference type="PANTHER" id="PTHR33048">
    <property type="entry name" value="PTH11-LIKE INTEGRAL MEMBRANE PROTEIN (AFU_ORTHOLOGUE AFUA_5G11245)"/>
    <property type="match status" value="1"/>
</dbReference>
<evidence type="ECO:0000256" key="2">
    <source>
        <dbReference type="ARBA" id="ARBA00022692"/>
    </source>
</evidence>
<feature type="transmembrane region" description="Helical" evidence="7">
    <location>
        <begin position="167"/>
        <end position="189"/>
    </location>
</feature>
<protein>
    <recommendedName>
        <fullName evidence="8">Rhodopsin domain-containing protein</fullName>
    </recommendedName>
</protein>
<comment type="subcellular location">
    <subcellularLocation>
        <location evidence="1">Membrane</location>
        <topology evidence="1">Multi-pass membrane protein</topology>
    </subcellularLocation>
</comment>
<dbReference type="OrthoDB" id="3229610at2759"/>
<evidence type="ECO:0000256" key="4">
    <source>
        <dbReference type="ARBA" id="ARBA00023136"/>
    </source>
</evidence>
<feature type="transmembrane region" description="Helical" evidence="7">
    <location>
        <begin position="235"/>
        <end position="262"/>
    </location>
</feature>
<feature type="transmembrane region" description="Helical" evidence="7">
    <location>
        <begin position="6"/>
        <end position="28"/>
    </location>
</feature>
<dbReference type="AlphaFoldDB" id="A0A0C3CSZ7"/>
<feature type="transmembrane region" description="Helical" evidence="7">
    <location>
        <begin position="40"/>
        <end position="62"/>
    </location>
</feature>
<dbReference type="InterPro" id="IPR052337">
    <property type="entry name" value="SAT4-like"/>
</dbReference>
<accession>A0A0C3CSZ7</accession>
<name>A0A0C3CSZ7_HEBCY</name>
<dbReference type="STRING" id="686832.A0A0C3CSZ7"/>
<keyword evidence="10" id="KW-1185">Reference proteome</keyword>
<feature type="region of interest" description="Disordered" evidence="6">
    <location>
        <begin position="328"/>
        <end position="372"/>
    </location>
</feature>
<dbReference type="PANTHER" id="PTHR33048:SF47">
    <property type="entry name" value="INTEGRAL MEMBRANE PROTEIN-RELATED"/>
    <property type="match status" value="1"/>
</dbReference>
<reference evidence="9 10" key="1">
    <citation type="submission" date="2014-04" db="EMBL/GenBank/DDBJ databases">
        <authorList>
            <consortium name="DOE Joint Genome Institute"/>
            <person name="Kuo A."/>
            <person name="Gay G."/>
            <person name="Dore J."/>
            <person name="Kohler A."/>
            <person name="Nagy L.G."/>
            <person name="Floudas D."/>
            <person name="Copeland A."/>
            <person name="Barry K.W."/>
            <person name="Cichocki N."/>
            <person name="Veneault-Fourrey C."/>
            <person name="LaButti K."/>
            <person name="Lindquist E.A."/>
            <person name="Lipzen A."/>
            <person name="Lundell T."/>
            <person name="Morin E."/>
            <person name="Murat C."/>
            <person name="Sun H."/>
            <person name="Tunlid A."/>
            <person name="Henrissat B."/>
            <person name="Grigoriev I.V."/>
            <person name="Hibbett D.S."/>
            <person name="Martin F."/>
            <person name="Nordberg H.P."/>
            <person name="Cantor M.N."/>
            <person name="Hua S.X."/>
        </authorList>
    </citation>
    <scope>NUCLEOTIDE SEQUENCE [LARGE SCALE GENOMIC DNA]</scope>
    <source>
        <strain evidence="10">h7</strain>
    </source>
</reference>
<comment type="similarity">
    <text evidence="5">Belongs to the SAT4 family.</text>
</comment>
<feature type="region of interest" description="Disordered" evidence="6">
    <location>
        <begin position="273"/>
        <end position="306"/>
    </location>
</feature>
<evidence type="ECO:0000313" key="10">
    <source>
        <dbReference type="Proteomes" id="UP000053424"/>
    </source>
</evidence>
<dbReference type="HOGENOM" id="CLU_052841_2_0_1"/>
<feature type="transmembrane region" description="Helical" evidence="7">
    <location>
        <begin position="116"/>
        <end position="137"/>
    </location>
</feature>
<reference evidence="10" key="2">
    <citation type="submission" date="2015-01" db="EMBL/GenBank/DDBJ databases">
        <title>Evolutionary Origins and Diversification of the Mycorrhizal Mutualists.</title>
        <authorList>
            <consortium name="DOE Joint Genome Institute"/>
            <consortium name="Mycorrhizal Genomics Consortium"/>
            <person name="Kohler A."/>
            <person name="Kuo A."/>
            <person name="Nagy L.G."/>
            <person name="Floudas D."/>
            <person name="Copeland A."/>
            <person name="Barry K.W."/>
            <person name="Cichocki N."/>
            <person name="Veneault-Fourrey C."/>
            <person name="LaButti K."/>
            <person name="Lindquist E.A."/>
            <person name="Lipzen A."/>
            <person name="Lundell T."/>
            <person name="Morin E."/>
            <person name="Murat C."/>
            <person name="Riley R."/>
            <person name="Ohm R."/>
            <person name="Sun H."/>
            <person name="Tunlid A."/>
            <person name="Henrissat B."/>
            <person name="Grigoriev I.V."/>
            <person name="Hibbett D.S."/>
            <person name="Martin F."/>
        </authorList>
    </citation>
    <scope>NUCLEOTIDE SEQUENCE [LARGE SCALE GENOMIC DNA]</scope>
    <source>
        <strain evidence="10">h7</strain>
    </source>
</reference>
<dbReference type="Pfam" id="PF20684">
    <property type="entry name" value="Fung_rhodopsin"/>
    <property type="match status" value="1"/>
</dbReference>
<evidence type="ECO:0000256" key="6">
    <source>
        <dbReference type="SAM" id="MobiDB-lite"/>
    </source>
</evidence>
<evidence type="ECO:0000313" key="9">
    <source>
        <dbReference type="EMBL" id="KIM47026.1"/>
    </source>
</evidence>
<feature type="compositionally biased region" description="Polar residues" evidence="6">
    <location>
        <begin position="354"/>
        <end position="372"/>
    </location>
</feature>
<sequence>MYLPEQNLLAWEICLTLFHFFIVGFTCLRLGHRWRTKQMWWDDYSACIPLTVDVIFIILTWLRFRDGVAGIPEMGGFVYSDWFGVALGWTVIWGSRISLSLSIARVFPAKNTCRRFLLGLSIAFFLSYLANLLAAAVPCRTTERAWYSQAFNRKSCIKKLGARVIPLYLTFLLDLRAEILLLVTPLVMLWKVKLPTKERRLILALFASSLITLLTSITFSIIWGLTIDQGDRSVILIAMLGLLQAGLCLLICSLLIITMFFYRFILRKSESDVHSSSSSSAPVTTEESTSNKNETNESSADNSEKSNVHAMSLTSIYDDAFSGISSFPPAPESVRRSEPLPLSYVVGEGEQRESSSQMTPPPWSFSSRSSDN</sequence>
<feature type="transmembrane region" description="Helical" evidence="7">
    <location>
        <begin position="82"/>
        <end position="104"/>
    </location>
</feature>
<dbReference type="InterPro" id="IPR049326">
    <property type="entry name" value="Rhodopsin_dom_fungi"/>
</dbReference>